<sequence length="32" mass="3434">MAALWRRSGRIQATALVDQAGELAVPRLVQVG</sequence>
<comment type="caution">
    <text evidence="1">The sequence shown here is derived from an EMBL/GenBank/DDBJ whole genome shotgun (WGS) entry which is preliminary data.</text>
</comment>
<protein>
    <submittedName>
        <fullName evidence="1">Uncharacterized protein</fullName>
    </submittedName>
</protein>
<evidence type="ECO:0000313" key="2">
    <source>
        <dbReference type="Proteomes" id="UP000534286"/>
    </source>
</evidence>
<name>A0A7W7S3N4_9ACTN</name>
<accession>A0A7W7S3N4</accession>
<dbReference type="EMBL" id="JACHJU010000005">
    <property type="protein sequence ID" value="MBB4943330.1"/>
    <property type="molecule type" value="Genomic_DNA"/>
</dbReference>
<keyword evidence="2" id="KW-1185">Reference proteome</keyword>
<evidence type="ECO:0000313" key="1">
    <source>
        <dbReference type="EMBL" id="MBB4943330.1"/>
    </source>
</evidence>
<organism evidence="1 2">
    <name type="scientific">Streptosporangium album</name>
    <dbReference type="NCBI Taxonomy" id="47479"/>
    <lineage>
        <taxon>Bacteria</taxon>
        <taxon>Bacillati</taxon>
        <taxon>Actinomycetota</taxon>
        <taxon>Actinomycetes</taxon>
        <taxon>Streptosporangiales</taxon>
        <taxon>Streptosporangiaceae</taxon>
        <taxon>Streptosporangium</taxon>
    </lineage>
</organism>
<reference evidence="1 2" key="1">
    <citation type="submission" date="2020-08" db="EMBL/GenBank/DDBJ databases">
        <title>Sequencing the genomes of 1000 actinobacteria strains.</title>
        <authorList>
            <person name="Klenk H.-P."/>
        </authorList>
    </citation>
    <scope>NUCLEOTIDE SEQUENCE [LARGE SCALE GENOMIC DNA]</scope>
    <source>
        <strain evidence="1 2">DSM 43023</strain>
    </source>
</reference>
<proteinExistence type="predicted"/>
<dbReference type="AlphaFoldDB" id="A0A7W7S3N4"/>
<gene>
    <name evidence="1" type="ORF">FHR32_007730</name>
</gene>
<dbReference type="Proteomes" id="UP000534286">
    <property type="component" value="Unassembled WGS sequence"/>
</dbReference>